<dbReference type="Pfam" id="PF13847">
    <property type="entry name" value="Methyltransf_31"/>
    <property type="match status" value="1"/>
</dbReference>
<dbReference type="OrthoDB" id="10017101at2759"/>
<proteinExistence type="predicted"/>
<feature type="domain" description="Methyltransferase" evidence="1">
    <location>
        <begin position="53"/>
        <end position="166"/>
    </location>
</feature>
<evidence type="ECO:0000313" key="2">
    <source>
        <dbReference type="EMBL" id="THH11654.1"/>
    </source>
</evidence>
<dbReference type="AlphaFoldDB" id="A0A4S4LI05"/>
<dbReference type="SUPFAM" id="SSF53335">
    <property type="entry name" value="S-adenosyl-L-methionine-dependent methyltransferases"/>
    <property type="match status" value="1"/>
</dbReference>
<dbReference type="PANTHER" id="PTHR43861">
    <property type="entry name" value="TRANS-ACONITATE 2-METHYLTRANSFERASE-RELATED"/>
    <property type="match status" value="1"/>
</dbReference>
<evidence type="ECO:0000313" key="3">
    <source>
        <dbReference type="Proteomes" id="UP000308199"/>
    </source>
</evidence>
<reference evidence="2 3" key="1">
    <citation type="submission" date="2019-02" db="EMBL/GenBank/DDBJ databases">
        <title>Genome sequencing of the rare red list fungi Phellinidium pouzarii.</title>
        <authorList>
            <person name="Buettner E."/>
            <person name="Kellner H."/>
        </authorList>
    </citation>
    <scope>NUCLEOTIDE SEQUENCE [LARGE SCALE GENOMIC DNA]</scope>
    <source>
        <strain evidence="2 3">DSM 108285</strain>
    </source>
</reference>
<dbReference type="PANTHER" id="PTHR43861:SF1">
    <property type="entry name" value="TRANS-ACONITATE 2-METHYLTRANSFERASE"/>
    <property type="match status" value="1"/>
</dbReference>
<gene>
    <name evidence="2" type="ORF">EW145_g502</name>
</gene>
<accession>A0A4S4LI05</accession>
<organism evidence="2 3">
    <name type="scientific">Phellinidium pouzarii</name>
    <dbReference type="NCBI Taxonomy" id="167371"/>
    <lineage>
        <taxon>Eukaryota</taxon>
        <taxon>Fungi</taxon>
        <taxon>Dikarya</taxon>
        <taxon>Basidiomycota</taxon>
        <taxon>Agaricomycotina</taxon>
        <taxon>Agaricomycetes</taxon>
        <taxon>Hymenochaetales</taxon>
        <taxon>Hymenochaetaceae</taxon>
        <taxon>Phellinidium</taxon>
    </lineage>
</organism>
<dbReference type="EMBL" id="SGPK01000010">
    <property type="protein sequence ID" value="THH11654.1"/>
    <property type="molecule type" value="Genomic_DNA"/>
</dbReference>
<dbReference type="InterPro" id="IPR025714">
    <property type="entry name" value="Methyltranfer_dom"/>
</dbReference>
<comment type="caution">
    <text evidence="2">The sequence shown here is derived from an EMBL/GenBank/DDBJ whole genome shotgun (WGS) entry which is preliminary data.</text>
</comment>
<dbReference type="CDD" id="cd02440">
    <property type="entry name" value="AdoMet_MTases"/>
    <property type="match status" value="1"/>
</dbReference>
<dbReference type="InterPro" id="IPR029063">
    <property type="entry name" value="SAM-dependent_MTases_sf"/>
</dbReference>
<dbReference type="Gene3D" id="3.40.50.150">
    <property type="entry name" value="Vaccinia Virus protein VP39"/>
    <property type="match status" value="1"/>
</dbReference>
<evidence type="ECO:0000259" key="1">
    <source>
        <dbReference type="Pfam" id="PF13847"/>
    </source>
</evidence>
<name>A0A4S4LI05_9AGAM</name>
<protein>
    <recommendedName>
        <fullName evidence="1">Methyltransferase domain-containing protein</fullName>
    </recommendedName>
</protein>
<sequence>MSTTNIPSKPAMAPVSKLNTDAWSADNYNAIASFVYSKEFTTPVLSLLNAQPGECILDLGCGSGELTLELAKIVGESGVVLGIDSSANMIEKARKHGVTACIVGDAQALELPPPSNIREEISRALPASFDYKFDAIFTNAALHWCKRSPGGVAEGAARALRKGGPLRRRNGRIYQLRLRMAIHTVMRGWGYDPVQLDPWYFPSIEDYTQVLENAGFRVSHIALVPRLTPLKTDIVDWQRTFCRNTFFSVLSDSDAEDVMREVQELCTVDCKDASGRWALMYTRLRFVAVLE</sequence>
<keyword evidence="3" id="KW-1185">Reference proteome</keyword>
<dbReference type="Proteomes" id="UP000308199">
    <property type="component" value="Unassembled WGS sequence"/>
</dbReference>